<protein>
    <submittedName>
        <fullName evidence="2">Uncharacterized protein</fullName>
    </submittedName>
</protein>
<reference evidence="2 3" key="1">
    <citation type="submission" date="2024-05" db="EMBL/GenBank/DDBJ databases">
        <title>Genetic variation in Jamaican populations of the coffee berry borer (Hypothenemus hampei).</title>
        <authorList>
            <person name="Errbii M."/>
            <person name="Myrie A."/>
        </authorList>
    </citation>
    <scope>NUCLEOTIDE SEQUENCE [LARGE SCALE GENOMIC DNA]</scope>
    <source>
        <strain evidence="2">JA-Hopewell-2020-01-JO</strain>
        <tissue evidence="2">Whole body</tissue>
    </source>
</reference>
<evidence type="ECO:0000313" key="3">
    <source>
        <dbReference type="Proteomes" id="UP001566132"/>
    </source>
</evidence>
<gene>
    <name evidence="2" type="ORF">ABEB36_012888</name>
</gene>
<dbReference type="AlphaFoldDB" id="A0ABD1E636"/>
<evidence type="ECO:0000256" key="1">
    <source>
        <dbReference type="SAM" id="Coils"/>
    </source>
</evidence>
<feature type="coiled-coil region" evidence="1">
    <location>
        <begin position="108"/>
        <end position="135"/>
    </location>
</feature>
<keyword evidence="1" id="KW-0175">Coiled coil</keyword>
<name>A0ABD1E636_HYPHA</name>
<organism evidence="2 3">
    <name type="scientific">Hypothenemus hampei</name>
    <name type="common">Coffee berry borer</name>
    <dbReference type="NCBI Taxonomy" id="57062"/>
    <lineage>
        <taxon>Eukaryota</taxon>
        <taxon>Metazoa</taxon>
        <taxon>Ecdysozoa</taxon>
        <taxon>Arthropoda</taxon>
        <taxon>Hexapoda</taxon>
        <taxon>Insecta</taxon>
        <taxon>Pterygota</taxon>
        <taxon>Neoptera</taxon>
        <taxon>Endopterygota</taxon>
        <taxon>Coleoptera</taxon>
        <taxon>Polyphaga</taxon>
        <taxon>Cucujiformia</taxon>
        <taxon>Curculionidae</taxon>
        <taxon>Scolytinae</taxon>
        <taxon>Hypothenemus</taxon>
    </lineage>
</organism>
<keyword evidence="3" id="KW-1185">Reference proteome</keyword>
<dbReference type="EMBL" id="JBDJPC010000010">
    <property type="protein sequence ID" value="KAL1490148.1"/>
    <property type="molecule type" value="Genomic_DNA"/>
</dbReference>
<dbReference type="Proteomes" id="UP001566132">
    <property type="component" value="Unassembled WGS sequence"/>
</dbReference>
<proteinExistence type="predicted"/>
<sequence length="316" mass="37423">MEEITRLTKTQEVLAKELQRIYTNMKKDSSSRKTQTYVQEKTAAVEKIWDEIKQNHDEMISLKDEKTEAAAYFKTQYFTQINEVYKDVIKYISYLDKAIGETPIKQESEQHKRMAKEIKIRINNLQELIMQTETEIQESKPTNRYTWLTKEIEKQWEIISQLNISIQINTTEGTESYFLSNEVQQMRHQYSEISEKLSAKIDSSTNNNQNPRQLTQSNVKLPEIKVPIFDGRYEDWPSFKTCSQRLFIKIDQSQEQKKCNTLKHTTRQGSKRKENMFQLPHARVHNKMPIKFFMSDLFQKASHAIAQRGTAKKYDK</sequence>
<evidence type="ECO:0000313" key="2">
    <source>
        <dbReference type="EMBL" id="KAL1490148.1"/>
    </source>
</evidence>
<accession>A0ABD1E636</accession>
<comment type="caution">
    <text evidence="2">The sequence shown here is derived from an EMBL/GenBank/DDBJ whole genome shotgun (WGS) entry which is preliminary data.</text>
</comment>